<accession>A0A6A4VDB5</accession>
<proteinExistence type="predicted"/>
<sequence length="82" mass="8957">MRASHLFGTLLTFSTWRIRVLVANATAAYAAEVLNAFITNVPAMKDACNQLLESETSRSSSNELEEDLRLLKGGCLSCSFSN</sequence>
<name>A0A6A4VDB5_AMPAM</name>
<dbReference type="Proteomes" id="UP000440578">
    <property type="component" value="Unassembled WGS sequence"/>
</dbReference>
<dbReference type="AlphaFoldDB" id="A0A6A4VDB5"/>
<keyword evidence="2" id="KW-1185">Reference proteome</keyword>
<gene>
    <name evidence="1" type="ORF">FJT64_012437</name>
</gene>
<protein>
    <submittedName>
        <fullName evidence="1">Uncharacterized protein</fullName>
    </submittedName>
</protein>
<comment type="caution">
    <text evidence="1">The sequence shown here is derived from an EMBL/GenBank/DDBJ whole genome shotgun (WGS) entry which is preliminary data.</text>
</comment>
<evidence type="ECO:0000313" key="1">
    <source>
        <dbReference type="EMBL" id="KAF0289240.1"/>
    </source>
</evidence>
<reference evidence="1 2" key="1">
    <citation type="submission" date="2019-07" db="EMBL/GenBank/DDBJ databases">
        <title>Draft genome assembly of a fouling barnacle, Amphibalanus amphitrite (Darwin, 1854): The first reference genome for Thecostraca.</title>
        <authorList>
            <person name="Kim W."/>
        </authorList>
    </citation>
    <scope>NUCLEOTIDE SEQUENCE [LARGE SCALE GENOMIC DNA]</scope>
    <source>
        <strain evidence="1">SNU_AA5</strain>
        <tissue evidence="1">Soma without cirri and trophi</tissue>
    </source>
</reference>
<organism evidence="1 2">
    <name type="scientific">Amphibalanus amphitrite</name>
    <name type="common">Striped barnacle</name>
    <name type="synonym">Balanus amphitrite</name>
    <dbReference type="NCBI Taxonomy" id="1232801"/>
    <lineage>
        <taxon>Eukaryota</taxon>
        <taxon>Metazoa</taxon>
        <taxon>Ecdysozoa</taxon>
        <taxon>Arthropoda</taxon>
        <taxon>Crustacea</taxon>
        <taxon>Multicrustacea</taxon>
        <taxon>Cirripedia</taxon>
        <taxon>Thoracica</taxon>
        <taxon>Thoracicalcarea</taxon>
        <taxon>Balanomorpha</taxon>
        <taxon>Balanoidea</taxon>
        <taxon>Balanidae</taxon>
        <taxon>Amphibalaninae</taxon>
        <taxon>Amphibalanus</taxon>
    </lineage>
</organism>
<evidence type="ECO:0000313" key="2">
    <source>
        <dbReference type="Proteomes" id="UP000440578"/>
    </source>
</evidence>
<dbReference type="EMBL" id="VIIS01002045">
    <property type="protein sequence ID" value="KAF0289240.1"/>
    <property type="molecule type" value="Genomic_DNA"/>
</dbReference>